<dbReference type="EMBL" id="MDVB01000098">
    <property type="protein sequence ID" value="PIT13601.1"/>
    <property type="molecule type" value="Genomic_DNA"/>
</dbReference>
<evidence type="ECO:0000313" key="1">
    <source>
        <dbReference type="EMBL" id="PIT13601.1"/>
    </source>
</evidence>
<protein>
    <submittedName>
        <fullName evidence="1">Uncharacterized protein</fullName>
    </submittedName>
</protein>
<dbReference type="RefSeq" id="WP_065609560.1">
    <property type="nucleotide sequence ID" value="NZ_MDVB01000098.1"/>
</dbReference>
<evidence type="ECO:0000313" key="2">
    <source>
        <dbReference type="Proteomes" id="UP000231293"/>
    </source>
</evidence>
<sequence length="139" mass="16047">MNNFFKITTFLSNDKKYLFSNCCFLSNDIVIGDYEQTVLAGTLKLSFTDLLDRLMNYKLINFNSNEINKFFNIFSGDINNSCLPTCVESFDGNFGILCFINNEEYLVVKKWDCPILIKVKINKQDYIDCVLKAIKKIDG</sequence>
<organism evidence="1 2">
    <name type="scientific">Snodgrassella alvi</name>
    <dbReference type="NCBI Taxonomy" id="1196083"/>
    <lineage>
        <taxon>Bacteria</taxon>
        <taxon>Pseudomonadati</taxon>
        <taxon>Pseudomonadota</taxon>
        <taxon>Betaproteobacteria</taxon>
        <taxon>Neisseriales</taxon>
        <taxon>Neisseriaceae</taxon>
        <taxon>Snodgrassella</taxon>
    </lineage>
</organism>
<comment type="caution">
    <text evidence="1">The sequence shown here is derived from an EMBL/GenBank/DDBJ whole genome shotgun (WGS) entry which is preliminary data.</text>
</comment>
<dbReference type="Proteomes" id="UP000231293">
    <property type="component" value="Unassembled WGS sequence"/>
</dbReference>
<name>A0A2N9WS95_9NEIS</name>
<accession>A0A2N9WS95</accession>
<reference evidence="1 2" key="1">
    <citation type="journal article" date="2017" name="MBio">
        <title>Type VI secretion-mediated competition in the bee gut microbiome.</title>
        <authorList>
            <person name="Steele M.I."/>
            <person name="Kwong W.K."/>
            <person name="Powell J.E."/>
            <person name="Whiteley M."/>
            <person name="Moran N.A."/>
        </authorList>
    </citation>
    <scope>NUCLEOTIDE SEQUENCE [LARGE SCALE GENOMIC DNA]</scope>
    <source>
        <strain evidence="1 2">App2-2</strain>
    </source>
</reference>
<dbReference type="AlphaFoldDB" id="A0A2N9WS95"/>
<proteinExistence type="predicted"/>
<gene>
    <name evidence="1" type="ORF">BGI32_09020</name>
</gene>